<dbReference type="PROSITE" id="PS50110">
    <property type="entry name" value="RESPONSE_REGULATORY"/>
    <property type="match status" value="1"/>
</dbReference>
<dbReference type="CDD" id="cd00075">
    <property type="entry name" value="HATPase"/>
    <property type="match status" value="1"/>
</dbReference>
<gene>
    <name evidence="11" type="ORF">OB919_09685</name>
</gene>
<dbReference type="SUPFAM" id="SSF55785">
    <property type="entry name" value="PYP-like sensor domain (PAS domain)"/>
    <property type="match status" value="1"/>
</dbReference>
<evidence type="ECO:0000313" key="11">
    <source>
        <dbReference type="EMBL" id="MCU4752254.1"/>
    </source>
</evidence>
<dbReference type="EC" id="2.7.13.3" evidence="2"/>
<dbReference type="PROSITE" id="PS50113">
    <property type="entry name" value="PAC"/>
    <property type="match status" value="1"/>
</dbReference>
<dbReference type="InterPro" id="IPR004358">
    <property type="entry name" value="Sig_transdc_His_kin-like_C"/>
</dbReference>
<comment type="caution">
    <text evidence="11">The sequence shown here is derived from an EMBL/GenBank/DDBJ whole genome shotgun (WGS) entry which is preliminary data.</text>
</comment>
<organism evidence="11 12">
    <name type="scientific">Natronosalvus hydrolyticus</name>
    <dbReference type="NCBI Taxonomy" id="2979988"/>
    <lineage>
        <taxon>Archaea</taxon>
        <taxon>Methanobacteriati</taxon>
        <taxon>Methanobacteriota</taxon>
        <taxon>Stenosarchaea group</taxon>
        <taxon>Halobacteria</taxon>
        <taxon>Halobacteriales</taxon>
        <taxon>Natrialbaceae</taxon>
        <taxon>Natronosalvus</taxon>
    </lineage>
</organism>
<evidence type="ECO:0000259" key="10">
    <source>
        <dbReference type="PROSITE" id="PS50113"/>
    </source>
</evidence>
<keyword evidence="12" id="KW-1185">Reference proteome</keyword>
<dbReference type="Gene3D" id="3.30.565.10">
    <property type="entry name" value="Histidine kinase-like ATPase, C-terminal domain"/>
    <property type="match status" value="1"/>
</dbReference>
<dbReference type="PROSITE" id="PS50112">
    <property type="entry name" value="PAS"/>
    <property type="match status" value="1"/>
</dbReference>
<dbReference type="SMART" id="SM00091">
    <property type="entry name" value="PAS"/>
    <property type="match status" value="1"/>
</dbReference>
<feature type="domain" description="PAS" evidence="9">
    <location>
        <begin position="265"/>
        <end position="334"/>
    </location>
</feature>
<reference evidence="11 12" key="1">
    <citation type="submission" date="2022-09" db="EMBL/GenBank/DDBJ databases">
        <title>Enrichment on poylsaccharides allowed isolation of novel metabolic and taxonomic groups of Haloarchaea.</title>
        <authorList>
            <person name="Sorokin D.Y."/>
            <person name="Elcheninov A.G."/>
            <person name="Khizhniak T.V."/>
            <person name="Kolganova T.V."/>
            <person name="Kublanov I.V."/>
        </authorList>
    </citation>
    <scope>NUCLEOTIDE SEQUENCE [LARGE SCALE GENOMIC DNA]</scope>
    <source>
        <strain evidence="11 12">AArc-curdl1</strain>
    </source>
</reference>
<proteinExistence type="predicted"/>
<dbReference type="PANTHER" id="PTHR43304">
    <property type="entry name" value="PHYTOCHROME-LIKE PROTEIN CPH1"/>
    <property type="match status" value="1"/>
</dbReference>
<feature type="domain" description="Response regulatory" evidence="8">
    <location>
        <begin position="10"/>
        <end position="128"/>
    </location>
</feature>
<comment type="catalytic activity">
    <reaction evidence="1">
        <text>ATP + protein L-histidine = ADP + protein N-phospho-L-histidine.</text>
        <dbReference type="EC" id="2.7.13.3"/>
    </reaction>
</comment>
<dbReference type="InterPro" id="IPR052162">
    <property type="entry name" value="Sensor_kinase/Photoreceptor"/>
</dbReference>
<dbReference type="SUPFAM" id="SSF55874">
    <property type="entry name" value="ATPase domain of HSP90 chaperone/DNA topoisomerase II/histidine kinase"/>
    <property type="match status" value="1"/>
</dbReference>
<dbReference type="GO" id="GO:0004673">
    <property type="term" value="F:protein histidine kinase activity"/>
    <property type="evidence" value="ECO:0007669"/>
    <property type="project" value="UniProtKB-EC"/>
</dbReference>
<dbReference type="Pfam" id="PF02518">
    <property type="entry name" value="HATPase_c"/>
    <property type="match status" value="1"/>
</dbReference>
<dbReference type="CDD" id="cd00156">
    <property type="entry name" value="REC"/>
    <property type="match status" value="1"/>
</dbReference>
<dbReference type="InterPro" id="IPR000014">
    <property type="entry name" value="PAS"/>
</dbReference>
<dbReference type="InterPro" id="IPR035965">
    <property type="entry name" value="PAS-like_dom_sf"/>
</dbReference>
<dbReference type="Gene3D" id="3.30.450.20">
    <property type="entry name" value="PAS domain"/>
    <property type="match status" value="1"/>
</dbReference>
<evidence type="ECO:0000256" key="1">
    <source>
        <dbReference type="ARBA" id="ARBA00000085"/>
    </source>
</evidence>
<dbReference type="SMART" id="SM00387">
    <property type="entry name" value="HATPase_c"/>
    <property type="match status" value="1"/>
</dbReference>
<dbReference type="InterPro" id="IPR011006">
    <property type="entry name" value="CheY-like_superfamily"/>
</dbReference>
<keyword evidence="3 6" id="KW-0597">Phosphoprotein</keyword>
<evidence type="ECO:0000313" key="12">
    <source>
        <dbReference type="Proteomes" id="UP001321047"/>
    </source>
</evidence>
<dbReference type="Pfam" id="PF08447">
    <property type="entry name" value="PAS_3"/>
    <property type="match status" value="1"/>
</dbReference>
<dbReference type="PROSITE" id="PS50109">
    <property type="entry name" value="HIS_KIN"/>
    <property type="match status" value="1"/>
</dbReference>
<dbReference type="AlphaFoldDB" id="A0AAP2ZA79"/>
<dbReference type="InterPro" id="IPR005467">
    <property type="entry name" value="His_kinase_dom"/>
</dbReference>
<keyword evidence="5" id="KW-0418">Kinase</keyword>
<sequence length="603" mass="66323">MTNPSSLKPLVYVSGDEEHVARISDDLGVRGGFDVFSARTVADALEQVKTYPRPVCLLSDTRFPDGDWRDLLEAVRASYPTLPFILYPGPEEAPSLEGAFDKGVTGYLHQGSGPTHRTDLCAAIQAAIQSDQTTESLTERKKELQTIQSITKEIDSGDGPLQASLDSIVRTIPDAFQWPDRTHVRLVADGKVAETDGFVLGEDCAGARTTTAGGVDLALTVSVESRDCDENSVVLPEEREFLETVVTMLAGEIERRTYIEQLEETENRFNQITENISEVVWITDASQEEMIYVSPAYESMWGKSLESLYADPTSFLERIHPDDRDRVERAVLEKRHGVYDEEYRIVLPNGELRWIHDRGVPVMNEEGTVYREVGLTEDITDRKEREQQLAVLNRVLRHNLRNEMNVILGNAAEILEHGDAASAEHGDVIRQVATKLLELTDKQRSLAKLLTDSREPEVQNVSTLLEETRAAFETSNATAEIDVTVTAAGTETIRTTPHLEIAIRELVENAIEHGGNGVPAVTIDGTVTDSGAEIRVSDNGPGIPLEEQAVLESGESQLSHGSGLGLWLIHWVVTQAGGSVSFQPTEDAGTTVTLWLPHVPEAA</sequence>
<feature type="domain" description="Histidine kinase" evidence="7">
    <location>
        <begin position="395"/>
        <end position="600"/>
    </location>
</feature>
<keyword evidence="4" id="KW-0808">Transferase</keyword>
<dbReference type="CDD" id="cd00130">
    <property type="entry name" value="PAS"/>
    <property type="match status" value="1"/>
</dbReference>
<protein>
    <recommendedName>
        <fullName evidence="2">histidine kinase</fullName>
        <ecNumber evidence="2">2.7.13.3</ecNumber>
    </recommendedName>
</protein>
<evidence type="ECO:0000256" key="5">
    <source>
        <dbReference type="ARBA" id="ARBA00022777"/>
    </source>
</evidence>
<dbReference type="SMART" id="SM00086">
    <property type="entry name" value="PAC"/>
    <property type="match status" value="1"/>
</dbReference>
<dbReference type="Gene3D" id="3.40.50.2300">
    <property type="match status" value="1"/>
</dbReference>
<dbReference type="PANTHER" id="PTHR43304:SF1">
    <property type="entry name" value="PAC DOMAIN-CONTAINING PROTEIN"/>
    <property type="match status" value="1"/>
</dbReference>
<dbReference type="RefSeq" id="WP_342808596.1">
    <property type="nucleotide sequence ID" value="NZ_JAOPJZ010000006.1"/>
</dbReference>
<evidence type="ECO:0000256" key="4">
    <source>
        <dbReference type="ARBA" id="ARBA00022679"/>
    </source>
</evidence>
<feature type="domain" description="PAC" evidence="10">
    <location>
        <begin position="339"/>
        <end position="391"/>
    </location>
</feature>
<dbReference type="InterPro" id="IPR001789">
    <property type="entry name" value="Sig_transdc_resp-reg_receiver"/>
</dbReference>
<evidence type="ECO:0000256" key="3">
    <source>
        <dbReference type="ARBA" id="ARBA00022553"/>
    </source>
</evidence>
<evidence type="ECO:0000259" key="7">
    <source>
        <dbReference type="PROSITE" id="PS50109"/>
    </source>
</evidence>
<evidence type="ECO:0000256" key="2">
    <source>
        <dbReference type="ARBA" id="ARBA00012438"/>
    </source>
</evidence>
<dbReference type="EMBL" id="JAOPJZ010000006">
    <property type="protein sequence ID" value="MCU4752254.1"/>
    <property type="molecule type" value="Genomic_DNA"/>
</dbReference>
<evidence type="ECO:0000256" key="6">
    <source>
        <dbReference type="PROSITE-ProRule" id="PRU00169"/>
    </source>
</evidence>
<dbReference type="InterPro" id="IPR000700">
    <property type="entry name" value="PAS-assoc_C"/>
</dbReference>
<evidence type="ECO:0000259" key="9">
    <source>
        <dbReference type="PROSITE" id="PS50112"/>
    </source>
</evidence>
<dbReference type="GO" id="GO:0000160">
    <property type="term" value="P:phosphorelay signal transduction system"/>
    <property type="evidence" value="ECO:0007669"/>
    <property type="project" value="InterPro"/>
</dbReference>
<name>A0AAP2ZA79_9EURY</name>
<evidence type="ECO:0000259" key="8">
    <source>
        <dbReference type="PROSITE" id="PS50110"/>
    </source>
</evidence>
<dbReference type="InterPro" id="IPR036890">
    <property type="entry name" value="HATPase_C_sf"/>
</dbReference>
<dbReference type="NCBIfam" id="TIGR00229">
    <property type="entry name" value="sensory_box"/>
    <property type="match status" value="1"/>
</dbReference>
<dbReference type="InterPro" id="IPR001610">
    <property type="entry name" value="PAC"/>
</dbReference>
<dbReference type="PRINTS" id="PR00344">
    <property type="entry name" value="BCTRLSENSOR"/>
</dbReference>
<dbReference type="InterPro" id="IPR013655">
    <property type="entry name" value="PAS_fold_3"/>
</dbReference>
<feature type="modified residue" description="4-aspartylphosphate" evidence="6">
    <location>
        <position position="60"/>
    </location>
</feature>
<dbReference type="SUPFAM" id="SSF52172">
    <property type="entry name" value="CheY-like"/>
    <property type="match status" value="1"/>
</dbReference>
<accession>A0AAP2ZA79</accession>
<dbReference type="InterPro" id="IPR003594">
    <property type="entry name" value="HATPase_dom"/>
</dbReference>
<dbReference type="Proteomes" id="UP001321047">
    <property type="component" value="Unassembled WGS sequence"/>
</dbReference>